<evidence type="ECO:0000313" key="2">
    <source>
        <dbReference type="EMBL" id="RIB27638.1"/>
    </source>
</evidence>
<gene>
    <name evidence="2" type="ORF">C2G38_1953000</name>
</gene>
<dbReference type="OrthoDB" id="10261556at2759"/>
<sequence length="118" mass="14377">IHEMLISKIEISMDMYNGQLSKRDKKDAIIKWNKGQTHLMIATSAFGLVMNMNEYKRIWAKYVYFFRFSSLIQYFGRARRDQQESKCIILYSKKDIHKNYAIIVDNWERYYFHVLKVY</sequence>
<accession>A0A397W0A6</accession>
<dbReference type="Proteomes" id="UP000266673">
    <property type="component" value="Unassembled WGS sequence"/>
</dbReference>
<proteinExistence type="predicted"/>
<dbReference type="SUPFAM" id="SSF52540">
    <property type="entry name" value="P-loop containing nucleoside triphosphate hydrolases"/>
    <property type="match status" value="1"/>
</dbReference>
<dbReference type="AlphaFoldDB" id="A0A397W0A6"/>
<dbReference type="PROSITE" id="PS51194">
    <property type="entry name" value="HELICASE_CTER"/>
    <property type="match status" value="1"/>
</dbReference>
<evidence type="ECO:0000313" key="3">
    <source>
        <dbReference type="Proteomes" id="UP000266673"/>
    </source>
</evidence>
<keyword evidence="3" id="KW-1185">Reference proteome</keyword>
<dbReference type="STRING" id="44941.A0A397W0A6"/>
<feature type="domain" description="Helicase C-terminal" evidence="1">
    <location>
        <begin position="1"/>
        <end position="118"/>
    </location>
</feature>
<dbReference type="EMBL" id="QKWP01000092">
    <property type="protein sequence ID" value="RIB27638.1"/>
    <property type="molecule type" value="Genomic_DNA"/>
</dbReference>
<protein>
    <recommendedName>
        <fullName evidence="1">Helicase C-terminal domain-containing protein</fullName>
    </recommendedName>
</protein>
<dbReference type="InterPro" id="IPR027417">
    <property type="entry name" value="P-loop_NTPase"/>
</dbReference>
<comment type="caution">
    <text evidence="2">The sequence shown here is derived from an EMBL/GenBank/DDBJ whole genome shotgun (WGS) entry which is preliminary data.</text>
</comment>
<organism evidence="2 3">
    <name type="scientific">Gigaspora rosea</name>
    <dbReference type="NCBI Taxonomy" id="44941"/>
    <lineage>
        <taxon>Eukaryota</taxon>
        <taxon>Fungi</taxon>
        <taxon>Fungi incertae sedis</taxon>
        <taxon>Mucoromycota</taxon>
        <taxon>Glomeromycotina</taxon>
        <taxon>Glomeromycetes</taxon>
        <taxon>Diversisporales</taxon>
        <taxon>Gigasporaceae</taxon>
        <taxon>Gigaspora</taxon>
    </lineage>
</organism>
<evidence type="ECO:0000259" key="1">
    <source>
        <dbReference type="PROSITE" id="PS51194"/>
    </source>
</evidence>
<reference evidence="2 3" key="1">
    <citation type="submission" date="2018-06" db="EMBL/GenBank/DDBJ databases">
        <title>Comparative genomics reveals the genomic features of Rhizophagus irregularis, R. cerebriforme, R. diaphanum and Gigaspora rosea, and their symbiotic lifestyle signature.</title>
        <authorList>
            <person name="Morin E."/>
            <person name="San Clemente H."/>
            <person name="Chen E.C.H."/>
            <person name="De La Providencia I."/>
            <person name="Hainaut M."/>
            <person name="Kuo A."/>
            <person name="Kohler A."/>
            <person name="Murat C."/>
            <person name="Tang N."/>
            <person name="Roy S."/>
            <person name="Loubradou J."/>
            <person name="Henrissat B."/>
            <person name="Grigoriev I.V."/>
            <person name="Corradi N."/>
            <person name="Roux C."/>
            <person name="Martin F.M."/>
        </authorList>
    </citation>
    <scope>NUCLEOTIDE SEQUENCE [LARGE SCALE GENOMIC DNA]</scope>
    <source>
        <strain evidence="2 3">DAOM 194757</strain>
    </source>
</reference>
<dbReference type="InterPro" id="IPR001650">
    <property type="entry name" value="Helicase_C-like"/>
</dbReference>
<dbReference type="Gene3D" id="3.40.50.300">
    <property type="entry name" value="P-loop containing nucleotide triphosphate hydrolases"/>
    <property type="match status" value="1"/>
</dbReference>
<dbReference type="Pfam" id="PF00271">
    <property type="entry name" value="Helicase_C"/>
    <property type="match status" value="1"/>
</dbReference>
<name>A0A397W0A6_9GLOM</name>
<feature type="non-terminal residue" evidence="2">
    <location>
        <position position="1"/>
    </location>
</feature>